<evidence type="ECO:0000256" key="1">
    <source>
        <dbReference type="ARBA" id="ARBA00005230"/>
    </source>
</evidence>
<dbReference type="EMBL" id="MSPX01000019">
    <property type="protein sequence ID" value="OQP84683.1"/>
    <property type="molecule type" value="Genomic_DNA"/>
</dbReference>
<evidence type="ECO:0000313" key="8">
    <source>
        <dbReference type="EMBL" id="OQP84683.1"/>
    </source>
</evidence>
<name>A0ABX3P8U2_9HYPH</name>
<evidence type="ECO:0000256" key="3">
    <source>
        <dbReference type="ARBA" id="ARBA00022491"/>
    </source>
</evidence>
<dbReference type="InterPro" id="IPR011067">
    <property type="entry name" value="Plasmid_toxin/cell-grow_inhib"/>
</dbReference>
<dbReference type="RefSeq" id="WP_081177286.1">
    <property type="nucleotide sequence ID" value="NZ_MSPX01000019.1"/>
</dbReference>
<dbReference type="Proteomes" id="UP000192652">
    <property type="component" value="Unassembled WGS sequence"/>
</dbReference>
<keyword evidence="9" id="KW-1185">Reference proteome</keyword>
<comment type="caution">
    <text evidence="8">The sequence shown here is derived from an EMBL/GenBank/DDBJ whole genome shotgun (WGS) entry which is preliminary data.</text>
</comment>
<evidence type="ECO:0000256" key="5">
    <source>
        <dbReference type="ARBA" id="ARBA00023163"/>
    </source>
</evidence>
<dbReference type="InterPro" id="IPR002712">
    <property type="entry name" value="CcdB"/>
</dbReference>
<reference evidence="8 9" key="1">
    <citation type="journal article" date="2017" name="Antonie Van Leeuwenhoek">
        <title>Rhizobium rhizosphaerae sp. nov., a novel species isolated from rice rhizosphere.</title>
        <authorList>
            <person name="Zhao J.J."/>
            <person name="Zhang J."/>
            <person name="Zhang R.J."/>
            <person name="Zhang C.W."/>
            <person name="Yin H.Q."/>
            <person name="Zhang X.X."/>
        </authorList>
    </citation>
    <scope>NUCLEOTIDE SEQUENCE [LARGE SCALE GENOMIC DNA]</scope>
    <source>
        <strain evidence="8 9">RD15</strain>
    </source>
</reference>
<protein>
    <recommendedName>
        <fullName evidence="2">Toxin CcdB</fullName>
    </recommendedName>
    <alternativeName>
        <fullName evidence="7">Cytotoxic protein CcdB</fullName>
    </alternativeName>
    <alternativeName>
        <fullName evidence="6">Protein LetD</fullName>
    </alternativeName>
</protein>
<keyword evidence="4" id="KW-0805">Transcription regulation</keyword>
<organism evidence="8 9">
    <name type="scientific">Xaviernesmea rhizosphaerae</name>
    <dbReference type="NCBI Taxonomy" id="1672749"/>
    <lineage>
        <taxon>Bacteria</taxon>
        <taxon>Pseudomonadati</taxon>
        <taxon>Pseudomonadota</taxon>
        <taxon>Alphaproteobacteria</taxon>
        <taxon>Hyphomicrobiales</taxon>
        <taxon>Rhizobiaceae</taxon>
        <taxon>Rhizobium/Agrobacterium group</taxon>
        <taxon>Xaviernesmea</taxon>
    </lineage>
</organism>
<evidence type="ECO:0000313" key="9">
    <source>
        <dbReference type="Proteomes" id="UP000192652"/>
    </source>
</evidence>
<evidence type="ECO:0000256" key="7">
    <source>
        <dbReference type="ARBA" id="ARBA00033135"/>
    </source>
</evidence>
<dbReference type="SUPFAM" id="SSF50118">
    <property type="entry name" value="Cell growth inhibitor/plasmid maintenance toxic component"/>
    <property type="match status" value="1"/>
</dbReference>
<evidence type="ECO:0000256" key="4">
    <source>
        <dbReference type="ARBA" id="ARBA00023015"/>
    </source>
</evidence>
<keyword evidence="5" id="KW-0804">Transcription</keyword>
<comment type="similarity">
    <text evidence="1">Belongs to the CcdB toxin family.</text>
</comment>
<evidence type="ECO:0000256" key="2">
    <source>
        <dbReference type="ARBA" id="ARBA00015075"/>
    </source>
</evidence>
<dbReference type="Pfam" id="PF01845">
    <property type="entry name" value="CcdB"/>
    <property type="match status" value="1"/>
</dbReference>
<proteinExistence type="inferred from homology"/>
<dbReference type="Gene3D" id="2.30.30.110">
    <property type="match status" value="1"/>
</dbReference>
<keyword evidence="3" id="KW-0678">Repressor</keyword>
<gene>
    <name evidence="8" type="ORF">BTR14_18875</name>
</gene>
<evidence type="ECO:0000256" key="6">
    <source>
        <dbReference type="ARBA" id="ARBA00029628"/>
    </source>
</evidence>
<sequence length="99" mass="11426">MARFHVYEVSFAGIIAVDVQADLLENLPTRIMVPLYPAREMNWSMLRLNPRFMINEEMHVLATQRLAAVDRHDIGRRIADLSAHRDDITAALDFLFQGF</sequence>
<accession>A0ABX3P8U2</accession>